<feature type="domain" description="HTH gntR-type" evidence="4">
    <location>
        <begin position="1"/>
        <end position="68"/>
    </location>
</feature>
<dbReference type="Gene3D" id="1.20.120.530">
    <property type="entry name" value="GntR ligand-binding domain-like"/>
    <property type="match status" value="1"/>
</dbReference>
<evidence type="ECO:0000259" key="4">
    <source>
        <dbReference type="PROSITE" id="PS50949"/>
    </source>
</evidence>
<dbReference type="InterPro" id="IPR008920">
    <property type="entry name" value="TF_FadR/GntR_C"/>
</dbReference>
<dbReference type="AlphaFoldDB" id="A0A4Q7VSK1"/>
<name>A0A4Q7VSK1_9BURK</name>
<evidence type="ECO:0000256" key="2">
    <source>
        <dbReference type="ARBA" id="ARBA00023125"/>
    </source>
</evidence>
<evidence type="ECO:0000256" key="1">
    <source>
        <dbReference type="ARBA" id="ARBA00023015"/>
    </source>
</evidence>
<evidence type="ECO:0000313" key="5">
    <source>
        <dbReference type="EMBL" id="RZT99247.1"/>
    </source>
</evidence>
<organism evidence="5 6">
    <name type="scientific">Advenella incenata</name>
    <dbReference type="NCBI Taxonomy" id="267800"/>
    <lineage>
        <taxon>Bacteria</taxon>
        <taxon>Pseudomonadati</taxon>
        <taxon>Pseudomonadota</taxon>
        <taxon>Betaproteobacteria</taxon>
        <taxon>Burkholderiales</taxon>
        <taxon>Alcaligenaceae</taxon>
    </lineage>
</organism>
<dbReference type="InterPro" id="IPR036390">
    <property type="entry name" value="WH_DNA-bd_sf"/>
</dbReference>
<dbReference type="SUPFAM" id="SSF48008">
    <property type="entry name" value="GntR ligand-binding domain-like"/>
    <property type="match status" value="1"/>
</dbReference>
<evidence type="ECO:0000313" key="6">
    <source>
        <dbReference type="Proteomes" id="UP000293398"/>
    </source>
</evidence>
<keyword evidence="1" id="KW-0805">Transcription regulation</keyword>
<keyword evidence="2" id="KW-0238">DNA-binding</keyword>
<keyword evidence="6" id="KW-1185">Reference proteome</keyword>
<dbReference type="CDD" id="cd07377">
    <property type="entry name" value="WHTH_GntR"/>
    <property type="match status" value="1"/>
</dbReference>
<dbReference type="SUPFAM" id="SSF46785">
    <property type="entry name" value="Winged helix' DNA-binding domain"/>
    <property type="match status" value="1"/>
</dbReference>
<protein>
    <submittedName>
        <fullName evidence="5">GntR family transcriptional regulator</fullName>
    </submittedName>
</protein>
<evidence type="ECO:0000256" key="3">
    <source>
        <dbReference type="ARBA" id="ARBA00023163"/>
    </source>
</evidence>
<dbReference type="PROSITE" id="PS50949">
    <property type="entry name" value="HTH_GNTR"/>
    <property type="match status" value="1"/>
</dbReference>
<comment type="caution">
    <text evidence="5">The sequence shown here is derived from an EMBL/GenBank/DDBJ whole genome shotgun (WGS) entry which is preliminary data.</text>
</comment>
<dbReference type="SMART" id="SM00345">
    <property type="entry name" value="HTH_GNTR"/>
    <property type="match status" value="1"/>
</dbReference>
<dbReference type="SMART" id="SM00895">
    <property type="entry name" value="FCD"/>
    <property type="match status" value="1"/>
</dbReference>
<accession>A0A4Q7VSK1</accession>
<keyword evidence="3" id="KW-0804">Transcription</keyword>
<dbReference type="GO" id="GO:0003677">
    <property type="term" value="F:DNA binding"/>
    <property type="evidence" value="ECO:0007669"/>
    <property type="project" value="UniProtKB-KW"/>
</dbReference>
<dbReference type="Pfam" id="PF07729">
    <property type="entry name" value="FCD"/>
    <property type="match status" value="1"/>
</dbReference>
<dbReference type="PANTHER" id="PTHR43537:SF49">
    <property type="entry name" value="TRANSCRIPTIONAL REGULATORY PROTEIN"/>
    <property type="match status" value="1"/>
</dbReference>
<dbReference type="EMBL" id="SHKO01000001">
    <property type="protein sequence ID" value="RZT99247.1"/>
    <property type="molecule type" value="Genomic_DNA"/>
</dbReference>
<dbReference type="PANTHER" id="PTHR43537">
    <property type="entry name" value="TRANSCRIPTIONAL REGULATOR, GNTR FAMILY"/>
    <property type="match status" value="1"/>
</dbReference>
<dbReference type="InterPro" id="IPR000524">
    <property type="entry name" value="Tscrpt_reg_HTH_GntR"/>
</dbReference>
<dbReference type="InterPro" id="IPR036388">
    <property type="entry name" value="WH-like_DNA-bd_sf"/>
</dbReference>
<dbReference type="RefSeq" id="WP_130303442.1">
    <property type="nucleotide sequence ID" value="NZ_SHKO01000001.1"/>
</dbReference>
<dbReference type="OrthoDB" id="9799812at2"/>
<dbReference type="GO" id="GO:0003700">
    <property type="term" value="F:DNA-binding transcription factor activity"/>
    <property type="evidence" value="ECO:0007669"/>
    <property type="project" value="InterPro"/>
</dbReference>
<dbReference type="Gene3D" id="1.10.10.10">
    <property type="entry name" value="Winged helix-like DNA-binding domain superfamily/Winged helix DNA-binding domain"/>
    <property type="match status" value="1"/>
</dbReference>
<sequence>MSSTEIAYQGVRLDILNQVYGPGERIKEVAVARKYGVSRTPLRQAFGRLISEGWLENIPNQGVRVAKWSLADLEHIFDIRVRLEPYLTRCAVDRLDTTQLLALQGYADDFARYSNTAGEVAIQKRTQANHLFHNTLLMASGNPRAVAILNNLVELPLVIWTFRQFTPQQTNRSNDHHYEIVQAAGARDGCWAESVMLNHILAAKNAVKSRLASQVESAGR</sequence>
<dbReference type="Pfam" id="PF00392">
    <property type="entry name" value="GntR"/>
    <property type="match status" value="1"/>
</dbReference>
<dbReference type="InterPro" id="IPR011711">
    <property type="entry name" value="GntR_C"/>
</dbReference>
<proteinExistence type="predicted"/>
<reference evidence="5 6" key="1">
    <citation type="submission" date="2019-02" db="EMBL/GenBank/DDBJ databases">
        <title>Genomic Encyclopedia of Type Strains, Phase IV (KMG-IV): sequencing the most valuable type-strain genomes for metagenomic binning, comparative biology and taxonomic classification.</title>
        <authorList>
            <person name="Goeker M."/>
        </authorList>
    </citation>
    <scope>NUCLEOTIDE SEQUENCE [LARGE SCALE GENOMIC DNA]</scope>
    <source>
        <strain evidence="5 6">DSM 23814</strain>
    </source>
</reference>
<gene>
    <name evidence="5" type="ORF">EV681_1030</name>
</gene>
<dbReference type="Proteomes" id="UP000293398">
    <property type="component" value="Unassembled WGS sequence"/>
</dbReference>